<evidence type="ECO:0000256" key="5">
    <source>
        <dbReference type="ARBA" id="ARBA00023180"/>
    </source>
</evidence>
<dbReference type="Proteomes" id="UP000183567">
    <property type="component" value="Unassembled WGS sequence"/>
</dbReference>
<keyword evidence="5" id="KW-0325">Glycoprotein</keyword>
<comment type="similarity">
    <text evidence="1">Belongs to the peptidase S28 family.</text>
</comment>
<organism evidence="6 7">
    <name type="scientific">Rhizopogon vesiculosus</name>
    <dbReference type="NCBI Taxonomy" id="180088"/>
    <lineage>
        <taxon>Eukaryota</taxon>
        <taxon>Fungi</taxon>
        <taxon>Dikarya</taxon>
        <taxon>Basidiomycota</taxon>
        <taxon>Agaricomycotina</taxon>
        <taxon>Agaricomycetes</taxon>
        <taxon>Agaricomycetidae</taxon>
        <taxon>Boletales</taxon>
        <taxon>Suillineae</taxon>
        <taxon>Rhizopogonaceae</taxon>
        <taxon>Rhizopogon</taxon>
    </lineage>
</organism>
<dbReference type="GO" id="GO:0008239">
    <property type="term" value="F:dipeptidyl-peptidase activity"/>
    <property type="evidence" value="ECO:0007669"/>
    <property type="project" value="TreeGrafter"/>
</dbReference>
<evidence type="ECO:0000313" key="7">
    <source>
        <dbReference type="Proteomes" id="UP000183567"/>
    </source>
</evidence>
<dbReference type="InterPro" id="IPR029058">
    <property type="entry name" value="AB_hydrolase_fold"/>
</dbReference>
<dbReference type="Pfam" id="PF05577">
    <property type="entry name" value="Peptidase_S28"/>
    <property type="match status" value="1"/>
</dbReference>
<dbReference type="Gene3D" id="3.40.50.1820">
    <property type="entry name" value="alpha/beta hydrolase"/>
    <property type="match status" value="1"/>
</dbReference>
<sequence length="144" mass="16157">MVCNQIGFWQDGPPYNQPAIVSRMIDPTYHQRQCVNMFPEVFASPPQPTTAETNVMYTGWNVDVERLFFANGLRDPWRDATVSADGLYRSSTPGMPIFEGDGFHCSDMDTESGIDPTIAAVQETALEYMAEWLAEWKPSALESP</sequence>
<evidence type="ECO:0000256" key="4">
    <source>
        <dbReference type="ARBA" id="ARBA00022801"/>
    </source>
</evidence>
<dbReference type="GO" id="GO:0006508">
    <property type="term" value="P:proteolysis"/>
    <property type="evidence" value="ECO:0007669"/>
    <property type="project" value="UniProtKB-KW"/>
</dbReference>
<proteinExistence type="inferred from homology"/>
<dbReference type="STRING" id="180088.A0A1J8QIC9"/>
<evidence type="ECO:0000256" key="2">
    <source>
        <dbReference type="ARBA" id="ARBA00022670"/>
    </source>
</evidence>
<keyword evidence="4" id="KW-0378">Hydrolase</keyword>
<dbReference type="GO" id="GO:0070008">
    <property type="term" value="F:serine-type exopeptidase activity"/>
    <property type="evidence" value="ECO:0007669"/>
    <property type="project" value="InterPro"/>
</dbReference>
<keyword evidence="3" id="KW-0732">Signal</keyword>
<reference evidence="6 7" key="1">
    <citation type="submission" date="2016-03" db="EMBL/GenBank/DDBJ databases">
        <title>Comparative genomics of the ectomycorrhizal sister species Rhizopogon vinicolor and Rhizopogon vesiculosus (Basidiomycota: Boletales) reveals a divergence of the mating type B locus.</title>
        <authorList>
            <person name="Mujic A.B."/>
            <person name="Kuo A."/>
            <person name="Tritt A."/>
            <person name="Lipzen A."/>
            <person name="Chen C."/>
            <person name="Johnson J."/>
            <person name="Sharma A."/>
            <person name="Barry K."/>
            <person name="Grigoriev I.V."/>
            <person name="Spatafora J.W."/>
        </authorList>
    </citation>
    <scope>NUCLEOTIDE SEQUENCE [LARGE SCALE GENOMIC DNA]</scope>
    <source>
        <strain evidence="6 7">AM-OR11-056</strain>
    </source>
</reference>
<name>A0A1J8QIC9_9AGAM</name>
<dbReference type="PANTHER" id="PTHR11010:SF23">
    <property type="entry name" value="SERINE PEPTIDASE"/>
    <property type="match status" value="1"/>
</dbReference>
<dbReference type="OrthoDB" id="1735038at2759"/>
<dbReference type="EMBL" id="LVVM01004338">
    <property type="protein sequence ID" value="OJA13160.1"/>
    <property type="molecule type" value="Genomic_DNA"/>
</dbReference>
<accession>A0A1J8QIC9</accession>
<evidence type="ECO:0000256" key="3">
    <source>
        <dbReference type="ARBA" id="ARBA00022729"/>
    </source>
</evidence>
<gene>
    <name evidence="6" type="ORF">AZE42_12045</name>
</gene>
<comment type="caution">
    <text evidence="6">The sequence shown here is derived from an EMBL/GenBank/DDBJ whole genome shotgun (WGS) entry which is preliminary data.</text>
</comment>
<evidence type="ECO:0000313" key="6">
    <source>
        <dbReference type="EMBL" id="OJA13160.1"/>
    </source>
</evidence>
<protein>
    <submittedName>
        <fullName evidence="6">Uncharacterized protein</fullName>
    </submittedName>
</protein>
<dbReference type="PANTHER" id="PTHR11010">
    <property type="entry name" value="PROTEASE S28 PRO-X CARBOXYPEPTIDASE-RELATED"/>
    <property type="match status" value="1"/>
</dbReference>
<dbReference type="AlphaFoldDB" id="A0A1J8QIC9"/>
<evidence type="ECO:0000256" key="1">
    <source>
        <dbReference type="ARBA" id="ARBA00011079"/>
    </source>
</evidence>
<keyword evidence="7" id="KW-1185">Reference proteome</keyword>
<dbReference type="InterPro" id="IPR008758">
    <property type="entry name" value="Peptidase_S28"/>
</dbReference>
<keyword evidence="2" id="KW-0645">Protease</keyword>